<evidence type="ECO:0000313" key="1">
    <source>
        <dbReference type="EMBL" id="AUO29181.1"/>
    </source>
</evidence>
<geneLocation type="mitochondrion" evidence="1"/>
<organism evidence="1">
    <name type="scientific">Vannella croatica</name>
    <dbReference type="NCBI Taxonomy" id="1778588"/>
    <lineage>
        <taxon>Eukaryota</taxon>
        <taxon>Amoebozoa</taxon>
        <taxon>Discosea</taxon>
        <taxon>Flabellinia</taxon>
        <taxon>Vannellidae</taxon>
        <taxon>Vannella</taxon>
    </lineage>
</organism>
<gene>
    <name evidence="1" type="primary">ORF1</name>
</gene>
<dbReference type="EMBL" id="MF508648">
    <property type="protein sequence ID" value="AUO29181.1"/>
    <property type="molecule type" value="Genomic_DNA"/>
</dbReference>
<dbReference type="AlphaFoldDB" id="A0A2I6SS02"/>
<accession>A0A2I6SS02</accession>
<reference evidence="1" key="1">
    <citation type="submission" date="2017-07" db="EMBL/GenBank/DDBJ databases">
        <title>Mitochondrial genome of Vannella croatica (Amoebozoa, Discosea, Vannellida).</title>
        <authorList>
            <person name="Natalya B."/>
            <person name="Elena N."/>
            <person name="Olja M."/>
            <person name="Anna G."/>
            <person name="Oksana K."/>
            <person name="Alexander K."/>
            <person name="Alexey M."/>
            <person name="Dmitrii P."/>
            <person name="Alexey S."/>
        </authorList>
    </citation>
    <scope>NUCLEOTIDE SEQUENCE</scope>
</reference>
<name>A0A2I6SS02_9EUKA</name>
<keyword evidence="1" id="KW-0496">Mitochondrion</keyword>
<protein>
    <submittedName>
        <fullName evidence="1">Uncharacterized protein</fullName>
    </submittedName>
</protein>
<sequence>MKYYNHFFPRVFFCKLDERSGVRLLTLNLKENKYSYNINCKLNLKFYNYKFKCSIPVKNKDLSKTFIEQYLNL</sequence>
<proteinExistence type="predicted"/>